<evidence type="ECO:0000313" key="2">
    <source>
        <dbReference type="Proteomes" id="UP000198531"/>
    </source>
</evidence>
<dbReference type="AlphaFoldDB" id="A0A1I6IZL1"/>
<evidence type="ECO:0008006" key="3">
    <source>
        <dbReference type="Google" id="ProtNLM"/>
    </source>
</evidence>
<dbReference type="Proteomes" id="UP000198531">
    <property type="component" value="Unassembled WGS sequence"/>
</dbReference>
<evidence type="ECO:0000313" key="1">
    <source>
        <dbReference type="EMBL" id="SFR72128.1"/>
    </source>
</evidence>
<protein>
    <recommendedName>
        <fullName evidence="3">Small CPxCG-related zinc finger protein</fullName>
    </recommendedName>
</protein>
<name>A0A1I6IZL1_9EURY</name>
<dbReference type="RefSeq" id="WP_089810832.1">
    <property type="nucleotide sequence ID" value="NZ_FOYT01000005.1"/>
</dbReference>
<organism evidence="1 2">
    <name type="scientific">Halogeometricum rufum</name>
    <dbReference type="NCBI Taxonomy" id="553469"/>
    <lineage>
        <taxon>Archaea</taxon>
        <taxon>Methanobacteriati</taxon>
        <taxon>Methanobacteriota</taxon>
        <taxon>Stenosarchaea group</taxon>
        <taxon>Halobacteria</taxon>
        <taxon>Halobacteriales</taxon>
        <taxon>Haloferacaceae</taxon>
        <taxon>Halogeometricum</taxon>
    </lineage>
</organism>
<accession>A0A1I6IZL1</accession>
<dbReference type="OrthoDB" id="238199at2157"/>
<reference evidence="2" key="1">
    <citation type="submission" date="2016-10" db="EMBL/GenBank/DDBJ databases">
        <authorList>
            <person name="Varghese N."/>
            <person name="Submissions S."/>
        </authorList>
    </citation>
    <scope>NUCLEOTIDE SEQUENCE [LARGE SCALE GENOMIC DNA]</scope>
    <source>
        <strain evidence="2">CGMCC 1.7736</strain>
    </source>
</reference>
<sequence length="82" mass="9457">MTETYVCPHCGATQERPYRVKLIIVTCPECDENGRHVHASYVDLLDDVPEADRPEEWERMPLDERLLDAVKRGLLDVDVGLY</sequence>
<gene>
    <name evidence="1" type="ORF">SAMN04487947_3924</name>
</gene>
<keyword evidence="2" id="KW-1185">Reference proteome</keyword>
<proteinExistence type="predicted"/>
<dbReference type="EMBL" id="FOYT01000005">
    <property type="protein sequence ID" value="SFR72128.1"/>
    <property type="molecule type" value="Genomic_DNA"/>
</dbReference>